<dbReference type="CDD" id="cd16343">
    <property type="entry name" value="LMWPTP"/>
    <property type="match status" value="1"/>
</dbReference>
<dbReference type="STRING" id="1267021.FPB0191_00257"/>
<accession>A0A0A7S492</accession>
<dbReference type="KEGG" id="fpp:FPB0191_00257"/>
<evidence type="ECO:0000256" key="1">
    <source>
        <dbReference type="ARBA" id="ARBA00011063"/>
    </source>
</evidence>
<dbReference type="PRINTS" id="PR00719">
    <property type="entry name" value="LMWPTPASE"/>
</dbReference>
<sequence>MFDSICVVCVGNICRSPIGERLLKKDFPEKKISSAGIAAVVGDSAFYKSESVAEQNGLSLDGHIARQLTRKICAEQDLILVMEKSHIEAVCRIAPEVRGKVMLYGHWLNEMEIPDPYGGDIELFEKTYIQLAKASKAWAEKLK</sequence>
<proteinExistence type="inferred from homology"/>
<reference evidence="8 9" key="1">
    <citation type="journal article" date="2014" name="Appl. Environ. Microbiol.">
        <title>Gut symbionts from distinct hosts exhibit genotoxic activity via divergent colibactin biosynthetic pathways.</title>
        <authorList>
            <person name="Engel P."/>
            <person name="Vizcaino M.I."/>
            <person name="Crawford J.M."/>
        </authorList>
    </citation>
    <scope>NUCLEOTIDE SEQUENCE [LARGE SCALE GENOMIC DNA]</scope>
    <source>
        <strain evidence="8 9">PEB0191</strain>
    </source>
</reference>
<dbReference type="GO" id="GO:0004725">
    <property type="term" value="F:protein tyrosine phosphatase activity"/>
    <property type="evidence" value="ECO:0007669"/>
    <property type="project" value="UniProtKB-EC"/>
</dbReference>
<evidence type="ECO:0000256" key="2">
    <source>
        <dbReference type="ARBA" id="ARBA00013064"/>
    </source>
</evidence>
<dbReference type="HOGENOM" id="CLU_071415_1_1_6"/>
<keyword evidence="9" id="KW-1185">Reference proteome</keyword>
<keyword evidence="4" id="KW-0904">Protein phosphatase</keyword>
<feature type="active site" description="Nucleophile" evidence="6">
    <location>
        <position position="9"/>
    </location>
</feature>
<dbReference type="InterPro" id="IPR050438">
    <property type="entry name" value="LMW_PTPase"/>
</dbReference>
<feature type="domain" description="Phosphotyrosine protein phosphatase I" evidence="7">
    <location>
        <begin position="3"/>
        <end position="141"/>
    </location>
</feature>
<dbReference type="InterPro" id="IPR036196">
    <property type="entry name" value="Ptyr_pPase_sf"/>
</dbReference>
<dbReference type="EMBL" id="CP009056">
    <property type="protein sequence ID" value="AJA44101.1"/>
    <property type="molecule type" value="Genomic_DNA"/>
</dbReference>
<evidence type="ECO:0000313" key="9">
    <source>
        <dbReference type="Proteomes" id="UP000030901"/>
    </source>
</evidence>
<keyword evidence="3 8" id="KW-0378">Hydrolase</keyword>
<dbReference type="PANTHER" id="PTHR11717:SF31">
    <property type="entry name" value="LOW MOLECULAR WEIGHT PROTEIN-TYROSINE-PHOSPHATASE ETP-RELATED"/>
    <property type="match status" value="1"/>
</dbReference>
<feature type="active site" description="Proton donor" evidence="6">
    <location>
        <position position="115"/>
    </location>
</feature>
<dbReference type="Gene3D" id="3.40.50.2300">
    <property type="match status" value="1"/>
</dbReference>
<dbReference type="SUPFAM" id="SSF52788">
    <property type="entry name" value="Phosphotyrosine protein phosphatases I"/>
    <property type="match status" value="1"/>
</dbReference>
<dbReference type="EC" id="3.1.3.48" evidence="2"/>
<evidence type="ECO:0000259" key="7">
    <source>
        <dbReference type="SMART" id="SM00226"/>
    </source>
</evidence>
<comment type="similarity">
    <text evidence="1">Belongs to the low molecular weight phosphotyrosine protein phosphatase family.</text>
</comment>
<gene>
    <name evidence="8" type="ORF">FPB0191_00257</name>
</gene>
<dbReference type="InterPro" id="IPR023485">
    <property type="entry name" value="Ptyr_pPase"/>
</dbReference>
<evidence type="ECO:0000256" key="3">
    <source>
        <dbReference type="ARBA" id="ARBA00022801"/>
    </source>
</evidence>
<protein>
    <recommendedName>
        <fullName evidence="2">protein-tyrosine-phosphatase</fullName>
        <ecNumber evidence="2">3.1.3.48</ecNumber>
    </recommendedName>
</protein>
<dbReference type="OrthoDB" id="9784339at2"/>
<evidence type="ECO:0000256" key="4">
    <source>
        <dbReference type="ARBA" id="ARBA00022912"/>
    </source>
</evidence>
<organism evidence="8 9">
    <name type="scientific">Frischella perrara</name>
    <dbReference type="NCBI Taxonomy" id="1267021"/>
    <lineage>
        <taxon>Bacteria</taxon>
        <taxon>Pseudomonadati</taxon>
        <taxon>Pseudomonadota</taxon>
        <taxon>Gammaproteobacteria</taxon>
        <taxon>Orbales</taxon>
        <taxon>Orbaceae</taxon>
        <taxon>Frischella</taxon>
    </lineage>
</organism>
<evidence type="ECO:0000256" key="5">
    <source>
        <dbReference type="ARBA" id="ARBA00051722"/>
    </source>
</evidence>
<dbReference type="Proteomes" id="UP000030901">
    <property type="component" value="Chromosome"/>
</dbReference>
<dbReference type="SMART" id="SM00226">
    <property type="entry name" value="LMWPc"/>
    <property type="match status" value="1"/>
</dbReference>
<evidence type="ECO:0000256" key="6">
    <source>
        <dbReference type="PIRSR" id="PIRSR617867-1"/>
    </source>
</evidence>
<name>A0A0A7S492_FRIPE</name>
<dbReference type="Pfam" id="PF01451">
    <property type="entry name" value="LMWPc"/>
    <property type="match status" value="1"/>
</dbReference>
<dbReference type="InterPro" id="IPR017867">
    <property type="entry name" value="Tyr_phospatase_low_mol_wt"/>
</dbReference>
<evidence type="ECO:0000313" key="8">
    <source>
        <dbReference type="EMBL" id="AJA44101.1"/>
    </source>
</evidence>
<feature type="active site" evidence="6">
    <location>
        <position position="15"/>
    </location>
</feature>
<dbReference type="FunFam" id="3.40.50.2300:FF:000041">
    <property type="entry name" value="Low molecular weight protein-tyrosine-phosphatase"/>
    <property type="match status" value="1"/>
</dbReference>
<dbReference type="RefSeq" id="WP_039103425.1">
    <property type="nucleotide sequence ID" value="NZ_CAMKYH010000009.1"/>
</dbReference>
<dbReference type="PANTHER" id="PTHR11717">
    <property type="entry name" value="LOW MOLECULAR WEIGHT PROTEIN TYROSINE PHOSPHATASE"/>
    <property type="match status" value="1"/>
</dbReference>
<comment type="catalytic activity">
    <reaction evidence="5">
        <text>O-phospho-L-tyrosyl-[protein] + H2O = L-tyrosyl-[protein] + phosphate</text>
        <dbReference type="Rhea" id="RHEA:10684"/>
        <dbReference type="Rhea" id="RHEA-COMP:10136"/>
        <dbReference type="Rhea" id="RHEA-COMP:20101"/>
        <dbReference type="ChEBI" id="CHEBI:15377"/>
        <dbReference type="ChEBI" id="CHEBI:43474"/>
        <dbReference type="ChEBI" id="CHEBI:46858"/>
        <dbReference type="ChEBI" id="CHEBI:61978"/>
        <dbReference type="EC" id="3.1.3.48"/>
    </reaction>
</comment>
<dbReference type="AlphaFoldDB" id="A0A0A7S492"/>